<dbReference type="Pfam" id="PF00698">
    <property type="entry name" value="Acyl_transf_1"/>
    <property type="match status" value="1"/>
</dbReference>
<dbReference type="SUPFAM" id="SSF52151">
    <property type="entry name" value="FabD/lysophospholipase-like"/>
    <property type="match status" value="1"/>
</dbReference>
<dbReference type="Pfam" id="PF02801">
    <property type="entry name" value="Ketoacyl-synt_C"/>
    <property type="match status" value="1"/>
</dbReference>
<evidence type="ECO:0000259" key="8">
    <source>
        <dbReference type="PROSITE" id="PS52019"/>
    </source>
</evidence>
<dbReference type="Gene3D" id="3.40.47.10">
    <property type="match status" value="1"/>
</dbReference>
<sequence>MDSPDPVAVVGMSCRFAGGIDSPGEYWDLLREGGNTIGRVPEDRWRPYAERGLQHAAAVRDATPFGAFLDDVRGFDAEFFGITPREAALMDPQQRIVLELAWEALEDAGIPPRTLAGTDTGVYMGVGADDYGRRLLEDLPGIEAWTGIGGSLCAVANRVSYTLDLRGPSMTTDTACSSSLVAVHLAVTALRAGECRVALAGGVLVMASPALSLVLDAAGATAPDGRCKSFDAAADGYGRGEGGGVVVLKRLADARRDGDRVLAVIRGSAVHQDGRTQGIMAPSGAAQAHLMRRVCERSGIDPATVDYVEAHGTGTKAGDPLEAGAIAEVFGAGRTPDRPCLIGSVKPNIGHLEAGAGVAGVIKTVLALRHGEIPASLNCPTPDPAIPWATNGLRVVTDRTPWPESRGPRRAGVSSYGYGGTIAHVLLEAADEADGRTGEEMVPGRPAVFPLSAASPAALQGWAGRLAARLGRRGAPATAGVGRTLARHRDHLPVRAAVVAADREQLARGLAAIAAAEPASITGTALPAADRGLVWVFSGQGSQWTGMGRELLATDPCFAEVVDALEPVFLEELGSSLREAVLGDGPHPTDVVQPMIFAMGVALAATWRARGIVPDAVIGHSVGEIAAAVTAGVLSLEDGARLVCRRSVLLRRVVGQGAMAWVGLSPDEARRRLGSRTDVVVAVASSPASSVVSGDVDAVEELCRQWAADGIDTRRIDSDVAFHSPQMESLASSLAEAVSDLRPGAPVLRSYSSTLPDPRSRAARDGSYWAANLRGVVRFQQAVTAAVEDGYRLFVEVSPHPVVTHSLRETLDSDDVAGSFVGATLRRHRPERRTLLENLAALYCHGAGVDWSAAWPGGAPVEIPTTVWQHRPHWVEEHVERSVATRPHDPRSHTVLGGRSAVHGSSPAQVWRTRLDRASRPYPGEHPVRGVEILPAAVLIATFLAAASSATGEEADLADVTLRTPVSLTDPRDLQVVLQDRTVRLSSRPAGSRTDEQDWLTHTTAVVVPATAPSWPGPRATLPEGSERPGSHVEDRLAALGVAGMGFPWALERLRCADGALTATVWADPGGSAGPGSWAPVLDAVLSAASVVFPGPPVLRMPAHVRQVTLAGAAPGRAAVTVRTTGPDVVDVEIATEEGATVGVLLGLRYGTPDGATAVVTSPRRTVHELCWRPRSRPHLRGLGAPTVLLVGPDTPLRRRLAGGLAEAGRAHRVVEGPAGLRTGELTGAHAVVVVPDGAGAVDDVAHRGAWLLASTAQRMAGAGAATPGRLWCVTEGVREALDERAVGYCALWGIGRVVGGEHPDLWGGIVDLGGSVDDVPLLLEVLGGPRGEDVVAVRDGEQFVARLHRPEGEPHLPPVRCSPDGTYVITGGLGVLGRQVALWLADRGMRRVVLAGRRALPPRHEWHLLGDPETRAQVDTVRSLERLGVTVVTVAVDVADAPAARALLDAAALGLPPVRGVVHAAGVLDDRVVRRLDEGSLRTVLRPKVGGALVLHEIFPPGSVDFFVLFSSCGQLLGLPGQGSYAAGNAVLDALAVHRRARGDRGTTSLGWTSWRGLGMSTSSAVIDHELAARGTGDITSVEAFEAWEFAERHGLGCAAVLRTVPLRPGDERPALLSELEEGDPEPAAGAEGRNWPTLSGEPLREALAEEVASQVSAETRFARHELDRQRPLVEMGLDSVMTVQIRLALQRRFGVRLPSTVFWDHPTIDSIATLLAGLVVTQEAA</sequence>
<dbReference type="Pfam" id="PF16197">
    <property type="entry name" value="KAsynt_C_assoc"/>
    <property type="match status" value="1"/>
</dbReference>
<dbReference type="InterPro" id="IPR016036">
    <property type="entry name" value="Malonyl_transacylase_ACP-bd"/>
</dbReference>
<evidence type="ECO:0000256" key="5">
    <source>
        <dbReference type="SAM" id="MobiDB-lite"/>
    </source>
</evidence>
<feature type="domain" description="Ketosynthase family 3 (KS3)" evidence="7">
    <location>
        <begin position="4"/>
        <end position="429"/>
    </location>
</feature>
<dbReference type="InterPro" id="IPR042104">
    <property type="entry name" value="PKS_dehydratase_sf"/>
</dbReference>
<dbReference type="SUPFAM" id="SSF51735">
    <property type="entry name" value="NAD(P)-binding Rossmann-fold domains"/>
    <property type="match status" value="2"/>
</dbReference>
<dbReference type="PROSITE" id="PS50075">
    <property type="entry name" value="CARRIER"/>
    <property type="match status" value="1"/>
</dbReference>
<dbReference type="InterPro" id="IPR020807">
    <property type="entry name" value="PKS_DH"/>
</dbReference>
<dbReference type="PANTHER" id="PTHR43775:SF37">
    <property type="entry name" value="SI:DKEY-61P9.11"/>
    <property type="match status" value="1"/>
</dbReference>
<dbReference type="SMART" id="SM00827">
    <property type="entry name" value="PKS_AT"/>
    <property type="match status" value="1"/>
</dbReference>
<accession>A0ABV3XIX1</accession>
<reference evidence="9 10" key="1">
    <citation type="submission" date="2024-06" db="EMBL/GenBank/DDBJ databases">
        <title>Draft genome sequence of Geodermatophilus badlandi, a novel member of the Geodermatophilaceae isolated from badland sedimentary rocks in the Red desert, Wyoming, USA.</title>
        <authorList>
            <person name="Ben Tekaya S."/>
            <person name="Nouioui I."/>
            <person name="Flores G.M."/>
            <person name="Shaal M.N."/>
            <person name="Bredoire F."/>
            <person name="Basile F."/>
            <person name="Van Diepen L."/>
            <person name="Ward N.L."/>
        </authorList>
    </citation>
    <scope>NUCLEOTIDE SEQUENCE [LARGE SCALE GENOMIC DNA]</scope>
    <source>
        <strain evidence="9 10">WL48A</strain>
    </source>
</reference>
<dbReference type="Pfam" id="PF00550">
    <property type="entry name" value="PP-binding"/>
    <property type="match status" value="1"/>
</dbReference>
<evidence type="ECO:0000259" key="7">
    <source>
        <dbReference type="PROSITE" id="PS52004"/>
    </source>
</evidence>
<feature type="domain" description="Carrier" evidence="6">
    <location>
        <begin position="1644"/>
        <end position="1721"/>
    </location>
</feature>
<feature type="region of interest" description="Disordered" evidence="5">
    <location>
        <begin position="880"/>
        <end position="909"/>
    </location>
</feature>
<dbReference type="PROSITE" id="PS00606">
    <property type="entry name" value="KS3_1"/>
    <property type="match status" value="1"/>
</dbReference>
<dbReference type="Pfam" id="PF08659">
    <property type="entry name" value="KR"/>
    <property type="match status" value="1"/>
</dbReference>
<dbReference type="Gene3D" id="3.40.366.10">
    <property type="entry name" value="Malonyl-Coenzyme A Acyl Carrier Protein, domain 2"/>
    <property type="match status" value="1"/>
</dbReference>
<dbReference type="PANTHER" id="PTHR43775">
    <property type="entry name" value="FATTY ACID SYNTHASE"/>
    <property type="match status" value="1"/>
</dbReference>
<dbReference type="SUPFAM" id="SSF53901">
    <property type="entry name" value="Thiolase-like"/>
    <property type="match status" value="1"/>
</dbReference>
<dbReference type="Gene3D" id="3.30.70.3290">
    <property type="match status" value="1"/>
</dbReference>
<feature type="region of interest" description="Disordered" evidence="5">
    <location>
        <begin position="1010"/>
        <end position="1031"/>
    </location>
</feature>
<dbReference type="InterPro" id="IPR036291">
    <property type="entry name" value="NAD(P)-bd_dom_sf"/>
</dbReference>
<dbReference type="InterPro" id="IPR001227">
    <property type="entry name" value="Ac_transferase_dom_sf"/>
</dbReference>
<feature type="active site" description="Proton acceptor; for dehydratase activity" evidence="4">
    <location>
        <position position="926"/>
    </location>
</feature>
<dbReference type="InterPro" id="IPR020806">
    <property type="entry name" value="PKS_PP-bd"/>
</dbReference>
<evidence type="ECO:0000256" key="1">
    <source>
        <dbReference type="ARBA" id="ARBA00022450"/>
    </source>
</evidence>
<evidence type="ECO:0000259" key="6">
    <source>
        <dbReference type="PROSITE" id="PS50075"/>
    </source>
</evidence>
<dbReference type="InterPro" id="IPR014031">
    <property type="entry name" value="Ketoacyl_synth_C"/>
</dbReference>
<keyword evidence="3" id="KW-0808">Transferase</keyword>
<dbReference type="Gene3D" id="3.40.50.720">
    <property type="entry name" value="NAD(P)-binding Rossmann-like Domain"/>
    <property type="match status" value="1"/>
</dbReference>
<dbReference type="SUPFAM" id="SSF47336">
    <property type="entry name" value="ACP-like"/>
    <property type="match status" value="1"/>
</dbReference>
<dbReference type="InterPro" id="IPR018201">
    <property type="entry name" value="Ketoacyl_synth_AS"/>
</dbReference>
<dbReference type="SMART" id="SM00825">
    <property type="entry name" value="PKS_KS"/>
    <property type="match status" value="1"/>
</dbReference>
<dbReference type="SMART" id="SM00822">
    <property type="entry name" value="PKS_KR"/>
    <property type="match status" value="1"/>
</dbReference>
<dbReference type="InterPro" id="IPR049900">
    <property type="entry name" value="PKS_mFAS_DH"/>
</dbReference>
<dbReference type="Pfam" id="PF00109">
    <property type="entry name" value="ketoacyl-synt"/>
    <property type="match status" value="1"/>
</dbReference>
<dbReference type="InterPro" id="IPR014043">
    <property type="entry name" value="Acyl_transferase_dom"/>
</dbReference>
<dbReference type="InterPro" id="IPR009081">
    <property type="entry name" value="PP-bd_ACP"/>
</dbReference>
<dbReference type="SMART" id="SM00826">
    <property type="entry name" value="PKS_DH"/>
    <property type="match status" value="1"/>
</dbReference>
<comment type="caution">
    <text evidence="9">The sequence shown here is derived from an EMBL/GenBank/DDBJ whole genome shotgun (WGS) entry which is preliminary data.</text>
</comment>
<feature type="compositionally biased region" description="Basic and acidic residues" evidence="5">
    <location>
        <begin position="880"/>
        <end position="892"/>
    </location>
</feature>
<dbReference type="InterPro" id="IPR013968">
    <property type="entry name" value="PKS_KR"/>
</dbReference>
<dbReference type="InterPro" id="IPR036736">
    <property type="entry name" value="ACP-like_sf"/>
</dbReference>
<dbReference type="InterPro" id="IPR020841">
    <property type="entry name" value="PKS_Beta-ketoAc_synthase_dom"/>
</dbReference>
<dbReference type="SMART" id="SM00823">
    <property type="entry name" value="PKS_PP"/>
    <property type="match status" value="1"/>
</dbReference>
<dbReference type="Proteomes" id="UP001560045">
    <property type="component" value="Unassembled WGS sequence"/>
</dbReference>
<dbReference type="PROSITE" id="PS52019">
    <property type="entry name" value="PKS_MFAS_DH"/>
    <property type="match status" value="1"/>
</dbReference>
<keyword evidence="2" id="KW-0597">Phosphoprotein</keyword>
<keyword evidence="1" id="KW-0596">Phosphopantetheine</keyword>
<dbReference type="InterPro" id="IPR049552">
    <property type="entry name" value="PKS_DH_N"/>
</dbReference>
<dbReference type="RefSeq" id="WP_369208459.1">
    <property type="nucleotide sequence ID" value="NZ_JBFNXQ010000057.1"/>
</dbReference>
<evidence type="ECO:0000256" key="3">
    <source>
        <dbReference type="ARBA" id="ARBA00022679"/>
    </source>
</evidence>
<evidence type="ECO:0000256" key="2">
    <source>
        <dbReference type="ARBA" id="ARBA00022553"/>
    </source>
</evidence>
<organism evidence="9 10">
    <name type="scientific">Geodermatophilus maliterrae</name>
    <dbReference type="NCBI Taxonomy" id="3162531"/>
    <lineage>
        <taxon>Bacteria</taxon>
        <taxon>Bacillati</taxon>
        <taxon>Actinomycetota</taxon>
        <taxon>Actinomycetes</taxon>
        <taxon>Geodermatophilales</taxon>
        <taxon>Geodermatophilaceae</taxon>
        <taxon>Geodermatophilus</taxon>
    </lineage>
</organism>
<dbReference type="Gene3D" id="1.10.1200.10">
    <property type="entry name" value="ACP-like"/>
    <property type="match status" value="1"/>
</dbReference>
<dbReference type="EMBL" id="JBFNXQ010000057">
    <property type="protein sequence ID" value="MEX5720033.1"/>
    <property type="molecule type" value="Genomic_DNA"/>
</dbReference>
<dbReference type="SUPFAM" id="SSF55048">
    <property type="entry name" value="Probable ACP-binding domain of malonyl-CoA ACP transacylase"/>
    <property type="match status" value="1"/>
</dbReference>
<dbReference type="InterPro" id="IPR050091">
    <property type="entry name" value="PKS_NRPS_Biosynth_Enz"/>
</dbReference>
<evidence type="ECO:0000313" key="9">
    <source>
        <dbReference type="EMBL" id="MEX5720033.1"/>
    </source>
</evidence>
<dbReference type="CDD" id="cd00833">
    <property type="entry name" value="PKS"/>
    <property type="match status" value="1"/>
</dbReference>
<dbReference type="Gene3D" id="3.10.129.110">
    <property type="entry name" value="Polyketide synthase dehydratase"/>
    <property type="match status" value="1"/>
</dbReference>
<feature type="domain" description="PKS/mFAS DH" evidence="8">
    <location>
        <begin position="893"/>
        <end position="1159"/>
    </location>
</feature>
<dbReference type="SMART" id="SM01294">
    <property type="entry name" value="PKS_PP_betabranch"/>
    <property type="match status" value="1"/>
</dbReference>
<dbReference type="InterPro" id="IPR016035">
    <property type="entry name" value="Acyl_Trfase/lysoPLipase"/>
</dbReference>
<feature type="region of interest" description="N-terminal hotdog fold" evidence="4">
    <location>
        <begin position="893"/>
        <end position="1014"/>
    </location>
</feature>
<evidence type="ECO:0000256" key="4">
    <source>
        <dbReference type="PROSITE-ProRule" id="PRU01363"/>
    </source>
</evidence>
<dbReference type="InterPro" id="IPR057326">
    <property type="entry name" value="KR_dom"/>
</dbReference>
<evidence type="ECO:0000313" key="10">
    <source>
        <dbReference type="Proteomes" id="UP001560045"/>
    </source>
</evidence>
<feature type="region of interest" description="C-terminal hotdog fold" evidence="4">
    <location>
        <begin position="1025"/>
        <end position="1159"/>
    </location>
</feature>
<feature type="active site" description="Proton donor; for dehydratase activity" evidence="4">
    <location>
        <position position="1083"/>
    </location>
</feature>
<protein>
    <submittedName>
        <fullName evidence="9">Beta-ketoacyl synthase N-terminal-like domain-containing protein</fullName>
    </submittedName>
</protein>
<dbReference type="InterPro" id="IPR014030">
    <property type="entry name" value="Ketoacyl_synth_N"/>
</dbReference>
<dbReference type="PROSITE" id="PS52004">
    <property type="entry name" value="KS3_2"/>
    <property type="match status" value="1"/>
</dbReference>
<proteinExistence type="predicted"/>
<keyword evidence="10" id="KW-1185">Reference proteome</keyword>
<dbReference type="Pfam" id="PF21089">
    <property type="entry name" value="PKS_DH_N"/>
    <property type="match status" value="1"/>
</dbReference>
<gene>
    <name evidence="9" type="ORF">ABQ292_16845</name>
</gene>
<dbReference type="InterPro" id="IPR016039">
    <property type="entry name" value="Thiolase-like"/>
</dbReference>
<name>A0ABV3XIX1_9ACTN</name>
<dbReference type="InterPro" id="IPR032821">
    <property type="entry name" value="PKS_assoc"/>
</dbReference>